<evidence type="ECO:0000313" key="2">
    <source>
        <dbReference type="EMBL" id="MCD7470879.1"/>
    </source>
</evidence>
<keyword evidence="3" id="KW-1185">Reference proteome</keyword>
<sequence>MALPDDQISVRLDKSQPSTSEAPISKTTIRPKTTYATTISYNSQSPNNGGYKVKDKDAPFAPKWIFFFLDYPSIVIIGIM</sequence>
<dbReference type="Proteomes" id="UP000823775">
    <property type="component" value="Unassembled WGS sequence"/>
</dbReference>
<reference evidence="2 3" key="1">
    <citation type="journal article" date="2021" name="BMC Genomics">
        <title>Datura genome reveals duplications of psychoactive alkaloid biosynthetic genes and high mutation rate following tissue culture.</title>
        <authorList>
            <person name="Rajewski A."/>
            <person name="Carter-House D."/>
            <person name="Stajich J."/>
            <person name="Litt A."/>
        </authorList>
    </citation>
    <scope>NUCLEOTIDE SEQUENCE [LARGE SCALE GENOMIC DNA]</scope>
    <source>
        <strain evidence="2">AR-01</strain>
    </source>
</reference>
<feature type="region of interest" description="Disordered" evidence="1">
    <location>
        <begin position="1"/>
        <end position="24"/>
    </location>
</feature>
<accession>A0ABS8TH99</accession>
<name>A0ABS8TH99_DATST</name>
<organism evidence="2 3">
    <name type="scientific">Datura stramonium</name>
    <name type="common">Jimsonweed</name>
    <name type="synonym">Common thornapple</name>
    <dbReference type="NCBI Taxonomy" id="4076"/>
    <lineage>
        <taxon>Eukaryota</taxon>
        <taxon>Viridiplantae</taxon>
        <taxon>Streptophyta</taxon>
        <taxon>Embryophyta</taxon>
        <taxon>Tracheophyta</taxon>
        <taxon>Spermatophyta</taxon>
        <taxon>Magnoliopsida</taxon>
        <taxon>eudicotyledons</taxon>
        <taxon>Gunneridae</taxon>
        <taxon>Pentapetalae</taxon>
        <taxon>asterids</taxon>
        <taxon>lamiids</taxon>
        <taxon>Solanales</taxon>
        <taxon>Solanaceae</taxon>
        <taxon>Solanoideae</taxon>
        <taxon>Datureae</taxon>
        <taxon>Datura</taxon>
    </lineage>
</organism>
<dbReference type="EMBL" id="JACEIK010001623">
    <property type="protein sequence ID" value="MCD7470879.1"/>
    <property type="molecule type" value="Genomic_DNA"/>
</dbReference>
<proteinExistence type="predicted"/>
<protein>
    <submittedName>
        <fullName evidence="2">Uncharacterized protein</fullName>
    </submittedName>
</protein>
<comment type="caution">
    <text evidence="2">The sequence shown here is derived from an EMBL/GenBank/DDBJ whole genome shotgun (WGS) entry which is preliminary data.</text>
</comment>
<evidence type="ECO:0000313" key="3">
    <source>
        <dbReference type="Proteomes" id="UP000823775"/>
    </source>
</evidence>
<gene>
    <name evidence="2" type="ORF">HAX54_011068</name>
</gene>
<feature type="compositionally biased region" description="Polar residues" evidence="1">
    <location>
        <begin position="15"/>
        <end position="24"/>
    </location>
</feature>
<evidence type="ECO:0000256" key="1">
    <source>
        <dbReference type="SAM" id="MobiDB-lite"/>
    </source>
</evidence>